<organism evidence="1 2">
    <name type="scientific">Bradyrhizobium lupini HPC(L)</name>
    <dbReference type="NCBI Taxonomy" id="1229491"/>
    <lineage>
        <taxon>Bacteria</taxon>
        <taxon>Pseudomonadati</taxon>
        <taxon>Pseudomonadota</taxon>
        <taxon>Alphaproteobacteria</taxon>
        <taxon>Hyphomicrobiales</taxon>
        <taxon>Nitrobacteraceae</taxon>
        <taxon>Bradyrhizobium</taxon>
    </lineage>
</organism>
<dbReference type="Proteomes" id="UP000017668">
    <property type="component" value="Unassembled WGS sequence"/>
</dbReference>
<protein>
    <submittedName>
        <fullName evidence="1">Uncharacterized protein</fullName>
    </submittedName>
</protein>
<accession>A0ABN0HFC8</accession>
<reference evidence="1 2" key="1">
    <citation type="journal article" date="2013" name="Genome Announc.">
        <title>Genome Sequence of Rhizobium lupini HPC(L) Isolated from Saline Desert Soil, Kutch (Gujarat).</title>
        <authorList>
            <person name="Agarwal L."/>
            <person name="Purohit H.J."/>
        </authorList>
    </citation>
    <scope>NUCLEOTIDE SEQUENCE [LARGE SCALE GENOMIC DNA]</scope>
    <source>
        <strain evidence="2">HPC(L)</strain>
    </source>
</reference>
<keyword evidence="2" id="KW-1185">Reference proteome</keyword>
<dbReference type="EMBL" id="AMQQ01000048">
    <property type="protein sequence ID" value="EKJ93261.1"/>
    <property type="molecule type" value="Genomic_DNA"/>
</dbReference>
<evidence type="ECO:0000313" key="2">
    <source>
        <dbReference type="Proteomes" id="UP000017668"/>
    </source>
</evidence>
<name>A0ABN0HFC8_RHILU</name>
<comment type="caution">
    <text evidence="1">The sequence shown here is derived from an EMBL/GenBank/DDBJ whole genome shotgun (WGS) entry which is preliminary data.</text>
</comment>
<proteinExistence type="predicted"/>
<sequence>MIPFSASQNAAAKEVKLSAYRAYQSSGIFLNDDINTVKSAYDGVLTGEHDPSLCVEDVARYVLKMYNRGIVDPGKLHEMSALYFRTRRTGKRRA</sequence>
<dbReference type="RefSeq" id="WP_006700480.1">
    <property type="nucleotide sequence ID" value="NZ_AMQQ01000048.1"/>
</dbReference>
<evidence type="ECO:0000313" key="1">
    <source>
        <dbReference type="EMBL" id="EKJ93261.1"/>
    </source>
</evidence>
<gene>
    <name evidence="1" type="ORF">C241_26130</name>
</gene>